<accession>A0A8J5XGD0</accession>
<comment type="caution">
    <text evidence="5">The sequence shown here is derived from an EMBL/GenBank/DDBJ whole genome shotgun (WGS) entry which is preliminary data.</text>
</comment>
<evidence type="ECO:0000259" key="4">
    <source>
        <dbReference type="Pfam" id="PF05916"/>
    </source>
</evidence>
<dbReference type="Proteomes" id="UP000751190">
    <property type="component" value="Unassembled WGS sequence"/>
</dbReference>
<dbReference type="GO" id="GO:0000811">
    <property type="term" value="C:GINS complex"/>
    <property type="evidence" value="ECO:0007669"/>
    <property type="project" value="TreeGrafter"/>
</dbReference>
<organism evidence="5 6">
    <name type="scientific">Diacronema lutheri</name>
    <name type="common">Unicellular marine alga</name>
    <name type="synonym">Monochrysis lutheri</name>
    <dbReference type="NCBI Taxonomy" id="2081491"/>
    <lineage>
        <taxon>Eukaryota</taxon>
        <taxon>Haptista</taxon>
        <taxon>Haptophyta</taxon>
        <taxon>Pavlovophyceae</taxon>
        <taxon>Pavlovales</taxon>
        <taxon>Pavlovaceae</taxon>
        <taxon>Diacronema</taxon>
    </lineage>
</organism>
<keyword evidence="2" id="KW-0235">DNA replication</keyword>
<proteinExistence type="predicted"/>
<dbReference type="Gene3D" id="1.20.58.1030">
    <property type="match status" value="1"/>
</dbReference>
<dbReference type="EMBL" id="JAGTXO010000021">
    <property type="protein sequence ID" value="KAG8462435.1"/>
    <property type="molecule type" value="Genomic_DNA"/>
</dbReference>
<dbReference type="GO" id="GO:0000727">
    <property type="term" value="P:double-strand break repair via break-induced replication"/>
    <property type="evidence" value="ECO:0007669"/>
    <property type="project" value="TreeGrafter"/>
</dbReference>
<keyword evidence="3" id="KW-0539">Nucleus</keyword>
<dbReference type="CDD" id="cd11711">
    <property type="entry name" value="GINS_A_Sld5"/>
    <property type="match status" value="1"/>
</dbReference>
<feature type="domain" description="GINS subunit" evidence="4">
    <location>
        <begin position="66"/>
        <end position="125"/>
    </location>
</feature>
<dbReference type="OrthoDB" id="338231at2759"/>
<dbReference type="InterPro" id="IPR036224">
    <property type="entry name" value="GINS_bundle-like_dom_sf"/>
</dbReference>
<evidence type="ECO:0000256" key="3">
    <source>
        <dbReference type="ARBA" id="ARBA00023242"/>
    </source>
</evidence>
<dbReference type="OMA" id="NIMESME"/>
<dbReference type="Pfam" id="PF05916">
    <property type="entry name" value="Sld5"/>
    <property type="match status" value="1"/>
</dbReference>
<dbReference type="InterPro" id="IPR038749">
    <property type="entry name" value="Sld5_GINS_A"/>
</dbReference>
<dbReference type="InterPro" id="IPR021151">
    <property type="entry name" value="GINS_A"/>
</dbReference>
<dbReference type="PANTHER" id="PTHR21206">
    <property type="entry name" value="SLD5 PROTEIN"/>
    <property type="match status" value="1"/>
</dbReference>
<keyword evidence="6" id="KW-1185">Reference proteome</keyword>
<evidence type="ECO:0000313" key="6">
    <source>
        <dbReference type="Proteomes" id="UP000751190"/>
    </source>
</evidence>
<evidence type="ECO:0000313" key="5">
    <source>
        <dbReference type="EMBL" id="KAG8462435.1"/>
    </source>
</evidence>
<gene>
    <name evidence="5" type="ORF">KFE25_012255</name>
</gene>
<protein>
    <recommendedName>
        <fullName evidence="4">GINS subunit domain-containing protein</fullName>
    </recommendedName>
</protein>
<reference evidence="5" key="1">
    <citation type="submission" date="2021-05" db="EMBL/GenBank/DDBJ databases">
        <title>The genome of the haptophyte Pavlova lutheri (Diacronema luteri, Pavlovales) - a model for lipid biosynthesis in eukaryotic algae.</title>
        <authorList>
            <person name="Hulatt C.J."/>
            <person name="Posewitz M.C."/>
        </authorList>
    </citation>
    <scope>NUCLEOTIDE SEQUENCE</scope>
    <source>
        <strain evidence="5">NIVA-4/92</strain>
    </source>
</reference>
<dbReference type="AlphaFoldDB" id="A0A8J5XGD0"/>
<evidence type="ECO:0000256" key="1">
    <source>
        <dbReference type="ARBA" id="ARBA00004123"/>
    </source>
</evidence>
<dbReference type="GO" id="GO:0006261">
    <property type="term" value="P:DNA-templated DNA replication"/>
    <property type="evidence" value="ECO:0007669"/>
    <property type="project" value="InterPro"/>
</dbReference>
<name>A0A8J5XGD0_DIALT</name>
<sequence length="213" mass="23211">MEIDGADPNVNDDVGRLMQAYVNEKCAPHILPYEQQLAGIIVELVGLQEEKMGGELSASDPRRPYYELELERMRWLLRAYLRTRLLKINTHAFTILLSPELKSRLTAAEVEYAEGYVTLVEEHVKASVTGRLKAGDDNCHVLAPSDLALLLPRQHDGVVFCRIDADAGQVDLGLSAGSAELRRGDIVASSFSDVEPLLLSAGADGGPAMATLV</sequence>
<dbReference type="PANTHER" id="PTHR21206:SF0">
    <property type="entry name" value="DNA REPLICATION COMPLEX GINS PROTEIN SLD5"/>
    <property type="match status" value="1"/>
</dbReference>
<dbReference type="SUPFAM" id="SSF158573">
    <property type="entry name" value="GINS helical bundle-like"/>
    <property type="match status" value="1"/>
</dbReference>
<dbReference type="InterPro" id="IPR008591">
    <property type="entry name" value="GINS_Sld5"/>
</dbReference>
<evidence type="ECO:0000256" key="2">
    <source>
        <dbReference type="ARBA" id="ARBA00022705"/>
    </source>
</evidence>
<comment type="subcellular location">
    <subcellularLocation>
        <location evidence="1">Nucleus</location>
    </subcellularLocation>
</comment>